<feature type="transmembrane region" description="Helical" evidence="2">
    <location>
        <begin position="106"/>
        <end position="133"/>
    </location>
</feature>
<keyword evidence="4" id="KW-1185">Reference proteome</keyword>
<evidence type="ECO:0000256" key="1">
    <source>
        <dbReference type="SAM" id="MobiDB-lite"/>
    </source>
</evidence>
<feature type="region of interest" description="Disordered" evidence="1">
    <location>
        <begin position="351"/>
        <end position="406"/>
    </location>
</feature>
<evidence type="ECO:0000313" key="3">
    <source>
        <dbReference type="EMBL" id="MCP2263285.1"/>
    </source>
</evidence>
<keyword evidence="2" id="KW-0812">Transmembrane</keyword>
<keyword evidence="2" id="KW-1133">Transmembrane helix</keyword>
<feature type="region of interest" description="Disordered" evidence="1">
    <location>
        <begin position="916"/>
        <end position="992"/>
    </location>
</feature>
<dbReference type="EMBL" id="JAMTCS010000001">
    <property type="protein sequence ID" value="MCP2263285.1"/>
    <property type="molecule type" value="Genomic_DNA"/>
</dbReference>
<dbReference type="RefSeq" id="WP_253832626.1">
    <property type="nucleotide sequence ID" value="NZ_JAMTCS010000001.1"/>
</dbReference>
<evidence type="ECO:0000256" key="2">
    <source>
        <dbReference type="SAM" id="Phobius"/>
    </source>
</evidence>
<feature type="region of interest" description="Disordered" evidence="1">
    <location>
        <begin position="791"/>
        <end position="812"/>
    </location>
</feature>
<evidence type="ECO:0000313" key="4">
    <source>
        <dbReference type="Proteomes" id="UP001139493"/>
    </source>
</evidence>
<feature type="compositionally biased region" description="Polar residues" evidence="1">
    <location>
        <begin position="238"/>
        <end position="253"/>
    </location>
</feature>
<keyword evidence="2" id="KW-0472">Membrane</keyword>
<feature type="compositionally biased region" description="Basic and acidic residues" evidence="1">
    <location>
        <begin position="973"/>
        <end position="987"/>
    </location>
</feature>
<dbReference type="Proteomes" id="UP001139493">
    <property type="component" value="Unassembled WGS sequence"/>
</dbReference>
<feature type="compositionally biased region" description="Polar residues" evidence="1">
    <location>
        <begin position="958"/>
        <end position="972"/>
    </location>
</feature>
<feature type="region of interest" description="Disordered" evidence="1">
    <location>
        <begin position="1004"/>
        <end position="1057"/>
    </location>
</feature>
<sequence>MPSGTSYGFGVDYYAMYELGNAWIRLGDELDERTRTMSQAVAGMDWSGSAAGSMRTVWGEGSGDATSIAGVTSLLMGARDNAYQIGGAIHHYAAKVLEAEERAEKLALASFLGGLFGSLLTLAFPLIASVGFFGRAFIILDQAVGRLAGVITRMIPNALLGPGARAVAERGLGYIGAAITGAATNTAVDFAIQAISHRAVGETWKPTAIDAAFSAGFGGVFGAVGYVGFRGNHLPGPNTSVPRVTVPAPSSGSPGLPQRSASGGFVPTVRDDGLHQAPAVRPTELNLRQVPVPSGRTATPPHGSGSATPAPSPDAGGAGGRRHDAGGQDENLTLVAPAAIRVEGGGAEWAVPLGGARETPSEGSGGEGAVPFGGTRETPPADGGVIGGAAPRPVPEPHAGGHDPAVHAGTTEALTFRRDEWQTFLDDRDAVYLNRLDLEERYNWATAFGPDKDVVATQARFRERDPEGTALIERDPATLRDLNASYHRDLRQGFEASWHRTGGRPDADPGWAAELSRLRGGLGDRFEHFAHRQRLLDEFDDAFTRSLDQFRSDDLFGGAYLADPPESAHAVRYDEATGMPVAFRDPGPAAHVRATGRAEVTAATDLAWQSAGNRRPAGEHARTLDESISDLHSGLPARLAHRSDQERQVEHAGRDFDRAHADWQDDVRVGGQISEEAADRARHEFLRDLRRHHDDLGRQLEGAPPERFGRAWERTNEGLVGTVPERLEHSGFRARALERGQRALDDALARHQERSPLEATVSEDSRERLAMAWNRDIETTVDDHWFRAREAAARQPGSAAPEGPDLTPDGQLSWDERFEDLASTLPHRITHELEKDIVLGQAARDFHHLAGHPDDLRGQRYDVSVKQFDDIAKDFRTDTLTQYDRIWAPAEADSRAWLAHEASRADLFATTLARAQESPLQAPPRPAPRPDADAPVTGTRSEATPLRIDPDLGRQPDSAESSSGRSTSLGDQQTHETAHSARTDDRAASGSPFRMDEAQIQVVREEPVSQTLSSSGPRQGFGEPRTTAAEAHGPLGALRDQPPVRPAGQGDYGEEFGSTLRTDPAYAHGAAAQELYTARLDVLRQQYVDARTAMDVNGPADAAQVEELRRGVTDAAGRLRAESAMIADTVREFHDRYAELGRELSHDLGARIWYTRQISSVEDEFRAALTNQGVVALAGLERHFSAQAQAVRAAAHTDLAGPDARSQDWRSAVWQTRREQLDATYREALAHAAQEYPATVAEATSTLPTTDGSAADVLHDPDSSSAAVHAEHLAQVRARFHEALDHAQDSVTAGIVSRTAHQETADEHLTPEAALLAAFEIEDPALTETAAAVLRAEFDGALRATAAAQPAPAESVPEQASPDWDGWLARQVEDLPVRLALEAARAAAVAEARDLGETMGRAWESALPVPSPIFVKVFDIMPGPVPAVLREAVVDAYVADVTTRFDDAFAGLTAAGSARGLLGTRLQEWHLFSRQATERLDMWFPVALAGRRAVSVAERHFDQHLAGLEPAAPLSTHQAQRLRHEFAVRAQEAFTQIFAGHTGEASDLTARTWRWEAVLSGLTRDVPDQVAFEATAATSLHEAGQSFQRLSRGHDLDTDRLEELAVGYRRDWFHELRTVWAPPGLPETWLDHEEQTDDAFTGGLTDLWTTEAEPEWQKSSQSIPREDGGPVYCVEAAPVCFAPYRTERQEPPR</sequence>
<protein>
    <submittedName>
        <fullName evidence="3">Uncharacterized protein</fullName>
    </submittedName>
</protein>
<proteinExistence type="predicted"/>
<comment type="caution">
    <text evidence="3">The sequence shown here is derived from an EMBL/GenBank/DDBJ whole genome shotgun (WGS) entry which is preliminary data.</text>
</comment>
<feature type="compositionally biased region" description="Polar residues" evidence="1">
    <location>
        <begin position="1008"/>
        <end position="1017"/>
    </location>
</feature>
<organism evidence="3 4">
    <name type="scientific">Promicromonospora thailandica</name>
    <dbReference type="NCBI Taxonomy" id="765201"/>
    <lineage>
        <taxon>Bacteria</taxon>
        <taxon>Bacillati</taxon>
        <taxon>Actinomycetota</taxon>
        <taxon>Actinomycetes</taxon>
        <taxon>Micrococcales</taxon>
        <taxon>Promicromonosporaceae</taxon>
        <taxon>Promicromonospora</taxon>
    </lineage>
</organism>
<feature type="region of interest" description="Disordered" evidence="1">
    <location>
        <begin position="238"/>
        <end position="328"/>
    </location>
</feature>
<accession>A0A9X2FZF3</accession>
<feature type="compositionally biased region" description="Low complexity" evidence="1">
    <location>
        <begin position="300"/>
        <end position="315"/>
    </location>
</feature>
<reference evidence="3" key="1">
    <citation type="submission" date="2022-06" db="EMBL/GenBank/DDBJ databases">
        <title>Genomic Encyclopedia of Archaeal and Bacterial Type Strains, Phase II (KMG-II): from individual species to whole genera.</title>
        <authorList>
            <person name="Goeker M."/>
        </authorList>
    </citation>
    <scope>NUCLEOTIDE SEQUENCE</scope>
    <source>
        <strain evidence="3">DSM 26652</strain>
    </source>
</reference>
<gene>
    <name evidence="3" type="ORF">APR03_000608</name>
</gene>
<name>A0A9X2FZF3_9MICO</name>